<comment type="subcellular location">
    <subcellularLocation>
        <location evidence="1">Endomembrane system</location>
        <topology evidence="1">Multi-pass membrane protein</topology>
    </subcellularLocation>
</comment>
<feature type="transmembrane region" description="Helical" evidence="7">
    <location>
        <begin position="263"/>
        <end position="285"/>
    </location>
</feature>
<sequence length="299" mass="31934">MSISSLRGLLSNYSPVSEEFTQPDLEKEYHLSLRNGDDGESSDGSTQSVCRERAEKKESKLVDGRIVSDAIIGLSDGMTVPFALTAGLSALGDTKVVVFGGMAELIAGAISMGLGGYLGAKSEEESYRATLKETKQEILSDPASVTETISDVFAPYELPAELVGELTRHLSSSPNLPAFLMNFHHTVQEPSGSRAFVCALTIALGYFIGGFVPLLPYFFVGPHDAFSALRWSIATMAVALFLFGYGKTCFVSGWKGRRNIRRGIIGGLQMILVGGIAAGSAMGLVKGFQMLADSHGHEH</sequence>
<dbReference type="GO" id="GO:0030026">
    <property type="term" value="P:intracellular manganese ion homeostasis"/>
    <property type="evidence" value="ECO:0007669"/>
    <property type="project" value="InterPro"/>
</dbReference>
<evidence type="ECO:0000256" key="4">
    <source>
        <dbReference type="ARBA" id="ARBA00022989"/>
    </source>
</evidence>
<evidence type="ECO:0000313" key="9">
    <source>
        <dbReference type="Proteomes" id="UP000188318"/>
    </source>
</evidence>
<protein>
    <recommendedName>
        <fullName evidence="10">Vacuolar iron transporter Ccc1</fullName>
    </recommendedName>
</protein>
<dbReference type="PANTHER" id="PTHR31851">
    <property type="entry name" value="FE(2+)/MN(2+) TRANSPORTER PCL1"/>
    <property type="match status" value="1"/>
</dbReference>
<dbReference type="InterPro" id="IPR008217">
    <property type="entry name" value="Ccc1_fam"/>
</dbReference>
<evidence type="ECO:0000256" key="5">
    <source>
        <dbReference type="ARBA" id="ARBA00023136"/>
    </source>
</evidence>
<dbReference type="GO" id="GO:0005384">
    <property type="term" value="F:manganese ion transmembrane transporter activity"/>
    <property type="evidence" value="ECO:0007669"/>
    <property type="project" value="InterPro"/>
</dbReference>
<organism evidence="8 9">
    <name type="scientific">Aspergillus carbonarius (strain ITEM 5010)</name>
    <dbReference type="NCBI Taxonomy" id="602072"/>
    <lineage>
        <taxon>Eukaryota</taxon>
        <taxon>Fungi</taxon>
        <taxon>Dikarya</taxon>
        <taxon>Ascomycota</taxon>
        <taxon>Pezizomycotina</taxon>
        <taxon>Eurotiomycetes</taxon>
        <taxon>Eurotiomycetidae</taxon>
        <taxon>Eurotiales</taxon>
        <taxon>Aspergillaceae</taxon>
        <taxon>Aspergillus</taxon>
        <taxon>Aspergillus subgen. Circumdati</taxon>
    </lineage>
</organism>
<dbReference type="VEuPathDB" id="FungiDB:ASPCADRAFT_212411"/>
<name>A0A1R3R5Y6_ASPC5</name>
<dbReference type="Proteomes" id="UP000188318">
    <property type="component" value="Unassembled WGS sequence"/>
</dbReference>
<evidence type="ECO:0000256" key="6">
    <source>
        <dbReference type="SAM" id="MobiDB-lite"/>
    </source>
</evidence>
<feature type="transmembrane region" description="Helical" evidence="7">
    <location>
        <begin position="231"/>
        <end position="251"/>
    </location>
</feature>
<evidence type="ECO:0000256" key="2">
    <source>
        <dbReference type="ARBA" id="ARBA00007049"/>
    </source>
</evidence>
<comment type="similarity">
    <text evidence="2">Belongs to the CCC1 family.</text>
</comment>
<dbReference type="OMA" id="MNFHHTL"/>
<evidence type="ECO:0000256" key="1">
    <source>
        <dbReference type="ARBA" id="ARBA00004127"/>
    </source>
</evidence>
<keyword evidence="4 7" id="KW-1133">Transmembrane helix</keyword>
<keyword evidence="3 7" id="KW-0812">Transmembrane</keyword>
<feature type="region of interest" description="Disordered" evidence="6">
    <location>
        <begin position="33"/>
        <end position="55"/>
    </location>
</feature>
<keyword evidence="5 7" id="KW-0472">Membrane</keyword>
<proteinExistence type="inferred from homology"/>
<dbReference type="GO" id="GO:0012505">
    <property type="term" value="C:endomembrane system"/>
    <property type="evidence" value="ECO:0007669"/>
    <property type="project" value="UniProtKB-SubCell"/>
</dbReference>
<accession>A0A1R3R5Y6</accession>
<dbReference type="CDD" id="cd02435">
    <property type="entry name" value="CCC1"/>
    <property type="match status" value="1"/>
</dbReference>
<feature type="transmembrane region" description="Helical" evidence="7">
    <location>
        <begin position="96"/>
        <end position="118"/>
    </location>
</feature>
<keyword evidence="9" id="KW-1185">Reference proteome</keyword>
<evidence type="ECO:0000313" key="8">
    <source>
        <dbReference type="EMBL" id="OOF89890.1"/>
    </source>
</evidence>
<reference evidence="9" key="1">
    <citation type="journal article" date="2017" name="Genome Biol.">
        <title>Comparative genomics reveals high biological diversity and specific adaptations in the industrially and medically important fungal genus Aspergillus.</title>
        <authorList>
            <person name="de Vries R.P."/>
            <person name="Riley R."/>
            <person name="Wiebenga A."/>
            <person name="Aguilar-Osorio G."/>
            <person name="Amillis S."/>
            <person name="Uchima C.A."/>
            <person name="Anderluh G."/>
            <person name="Asadollahi M."/>
            <person name="Askin M."/>
            <person name="Barry K."/>
            <person name="Battaglia E."/>
            <person name="Bayram O."/>
            <person name="Benocci T."/>
            <person name="Braus-Stromeyer S.A."/>
            <person name="Caldana C."/>
            <person name="Canovas D."/>
            <person name="Cerqueira G.C."/>
            <person name="Chen F."/>
            <person name="Chen W."/>
            <person name="Choi C."/>
            <person name="Clum A."/>
            <person name="Dos Santos R.A."/>
            <person name="Damasio A.R."/>
            <person name="Diallinas G."/>
            <person name="Emri T."/>
            <person name="Fekete E."/>
            <person name="Flipphi M."/>
            <person name="Freyberg S."/>
            <person name="Gallo A."/>
            <person name="Gournas C."/>
            <person name="Habgood R."/>
            <person name="Hainaut M."/>
            <person name="Harispe M.L."/>
            <person name="Henrissat B."/>
            <person name="Hilden K.S."/>
            <person name="Hope R."/>
            <person name="Hossain A."/>
            <person name="Karabika E."/>
            <person name="Karaffa L."/>
            <person name="Karanyi Z."/>
            <person name="Krasevec N."/>
            <person name="Kuo A."/>
            <person name="Kusch H."/>
            <person name="LaButti K."/>
            <person name="Lagendijk E.L."/>
            <person name="Lapidus A."/>
            <person name="Levasseur A."/>
            <person name="Lindquist E."/>
            <person name="Lipzen A."/>
            <person name="Logrieco A.F."/>
            <person name="MacCabe A."/>
            <person name="Maekelae M.R."/>
            <person name="Malavazi I."/>
            <person name="Melin P."/>
            <person name="Meyer V."/>
            <person name="Mielnichuk N."/>
            <person name="Miskei M."/>
            <person name="Molnar A.P."/>
            <person name="Mule G."/>
            <person name="Ngan C.Y."/>
            <person name="Orejas M."/>
            <person name="Orosz E."/>
            <person name="Ouedraogo J.P."/>
            <person name="Overkamp K.M."/>
            <person name="Park H.-S."/>
            <person name="Perrone G."/>
            <person name="Piumi F."/>
            <person name="Punt P.J."/>
            <person name="Ram A.F."/>
            <person name="Ramon A."/>
            <person name="Rauscher S."/>
            <person name="Record E."/>
            <person name="Riano-Pachon D.M."/>
            <person name="Robert V."/>
            <person name="Roehrig J."/>
            <person name="Ruller R."/>
            <person name="Salamov A."/>
            <person name="Salih N.S."/>
            <person name="Samson R.A."/>
            <person name="Sandor E."/>
            <person name="Sanguinetti M."/>
            <person name="Schuetze T."/>
            <person name="Sepcic K."/>
            <person name="Shelest E."/>
            <person name="Sherlock G."/>
            <person name="Sophianopoulou V."/>
            <person name="Squina F.M."/>
            <person name="Sun H."/>
            <person name="Susca A."/>
            <person name="Todd R.B."/>
            <person name="Tsang A."/>
            <person name="Unkles S.E."/>
            <person name="van de Wiele N."/>
            <person name="van Rossen-Uffink D."/>
            <person name="Oliveira J.V."/>
            <person name="Vesth T.C."/>
            <person name="Visser J."/>
            <person name="Yu J.-H."/>
            <person name="Zhou M."/>
            <person name="Andersen M.R."/>
            <person name="Archer D.B."/>
            <person name="Baker S.E."/>
            <person name="Benoit I."/>
            <person name="Brakhage A.A."/>
            <person name="Braus G.H."/>
            <person name="Fischer R."/>
            <person name="Frisvad J.C."/>
            <person name="Goldman G.H."/>
            <person name="Houbraken J."/>
            <person name="Oakley B."/>
            <person name="Pocsi I."/>
            <person name="Scazzocchio C."/>
            <person name="Seiboth B."/>
            <person name="vanKuyk P.A."/>
            <person name="Wortman J."/>
            <person name="Dyer P.S."/>
            <person name="Grigoriev I.V."/>
        </authorList>
    </citation>
    <scope>NUCLEOTIDE SEQUENCE [LARGE SCALE GENOMIC DNA]</scope>
    <source>
        <strain evidence="9">ITEM 5010</strain>
    </source>
</reference>
<dbReference type="OrthoDB" id="73465at2759"/>
<evidence type="ECO:0000256" key="3">
    <source>
        <dbReference type="ARBA" id="ARBA00022692"/>
    </source>
</evidence>
<evidence type="ECO:0000256" key="7">
    <source>
        <dbReference type="SAM" id="Phobius"/>
    </source>
</evidence>
<dbReference type="Pfam" id="PF01988">
    <property type="entry name" value="VIT1"/>
    <property type="match status" value="1"/>
</dbReference>
<gene>
    <name evidence="8" type="ORF">ASPCADRAFT_212411</name>
</gene>
<feature type="transmembrane region" description="Helical" evidence="7">
    <location>
        <begin position="195"/>
        <end position="219"/>
    </location>
</feature>
<evidence type="ECO:0008006" key="10">
    <source>
        <dbReference type="Google" id="ProtNLM"/>
    </source>
</evidence>
<dbReference type="STRING" id="602072.A0A1R3R5Y6"/>
<dbReference type="EMBL" id="KV907661">
    <property type="protein sequence ID" value="OOF89890.1"/>
    <property type="molecule type" value="Genomic_DNA"/>
</dbReference>
<dbReference type="AlphaFoldDB" id="A0A1R3R5Y6"/>